<evidence type="ECO:0000313" key="2">
    <source>
        <dbReference type="Proteomes" id="UP000436522"/>
    </source>
</evidence>
<gene>
    <name evidence="1" type="ORF">So717_26670</name>
</gene>
<dbReference type="RefSeq" id="WP_238840924.1">
    <property type="nucleotide sequence ID" value="NZ_BLIV01000005.1"/>
</dbReference>
<dbReference type="AlphaFoldDB" id="A0A640VTJ7"/>
<dbReference type="InterPro" id="IPR017740">
    <property type="entry name" value="TssA-like"/>
</dbReference>
<protein>
    <recommendedName>
        <fullName evidence="3">ImpA N-terminal domain-containing protein</fullName>
    </recommendedName>
</protein>
<dbReference type="PANTHER" id="PTHR37951">
    <property type="entry name" value="CYTOPLASMIC PROTEIN-RELATED"/>
    <property type="match status" value="1"/>
</dbReference>
<dbReference type="EMBL" id="BLIV01000005">
    <property type="protein sequence ID" value="GFE50914.1"/>
    <property type="molecule type" value="Genomic_DNA"/>
</dbReference>
<proteinExistence type="predicted"/>
<accession>A0A640VTJ7</accession>
<name>A0A640VTJ7_9RHOB</name>
<sequence length="233" mass="24875">MVKVYGRMLHPQSEDVDDRPFDMISSLNGVGREGSLIQPLRLLPLAKGASYGEACLWSAQAGSEAEMTAALAARGAKAAGDTLADIQVAGDAVRACDAALTELLGREAPPFSQILDVLGESEAVLRRLANLDGMPADVEREPCAPSMEASAEVSTTAIRNREDAFEQLLQIARFFRHAEPHSPIADTLETLVRRGRMDFLTLIEELIPDPNARQAVMTSAGIGKTKSDSTGGT</sequence>
<evidence type="ECO:0000313" key="1">
    <source>
        <dbReference type="EMBL" id="GFE50914.1"/>
    </source>
</evidence>
<organism evidence="1 2">
    <name type="scientific">Roseobacter cerasinus</name>
    <dbReference type="NCBI Taxonomy" id="2602289"/>
    <lineage>
        <taxon>Bacteria</taxon>
        <taxon>Pseudomonadati</taxon>
        <taxon>Pseudomonadota</taxon>
        <taxon>Alphaproteobacteria</taxon>
        <taxon>Rhodobacterales</taxon>
        <taxon>Roseobacteraceae</taxon>
        <taxon>Roseobacter</taxon>
    </lineage>
</organism>
<evidence type="ECO:0008006" key="3">
    <source>
        <dbReference type="Google" id="ProtNLM"/>
    </source>
</evidence>
<dbReference type="PANTHER" id="PTHR37951:SF1">
    <property type="entry name" value="TYPE VI SECRETION SYSTEM COMPONENT TSSA1"/>
    <property type="match status" value="1"/>
</dbReference>
<keyword evidence="2" id="KW-1185">Reference proteome</keyword>
<comment type="caution">
    <text evidence="1">The sequence shown here is derived from an EMBL/GenBank/DDBJ whole genome shotgun (WGS) entry which is preliminary data.</text>
</comment>
<dbReference type="Proteomes" id="UP000436522">
    <property type="component" value="Unassembled WGS sequence"/>
</dbReference>
<reference evidence="1 2" key="1">
    <citation type="submission" date="2019-12" db="EMBL/GenBank/DDBJ databases">
        <title>Roseobacter cerasinus sp. nov., isolated from seawater around aquaculture.</title>
        <authorList>
            <person name="Muramatsu S."/>
            <person name="Takabe Y."/>
            <person name="Mori K."/>
            <person name="Takaichi S."/>
            <person name="Hanada S."/>
        </authorList>
    </citation>
    <scope>NUCLEOTIDE SEQUENCE [LARGE SCALE GENOMIC DNA]</scope>
    <source>
        <strain evidence="1 2">AI77</strain>
    </source>
</reference>